<dbReference type="InterPro" id="IPR011006">
    <property type="entry name" value="CheY-like_superfamily"/>
</dbReference>
<evidence type="ECO:0000313" key="5">
    <source>
        <dbReference type="Proteomes" id="UP000240572"/>
    </source>
</evidence>
<dbReference type="Pfam" id="PF00072">
    <property type="entry name" value="Response_reg"/>
    <property type="match status" value="1"/>
</dbReference>
<reference evidence="4 5" key="1">
    <citation type="submission" date="2018-03" db="EMBL/GenBank/DDBJ databases">
        <title>Genomic Encyclopedia of Type Strains, Phase III (KMG-III): the genomes of soil and plant-associated and newly described type strains.</title>
        <authorList>
            <person name="Whitman W."/>
        </authorList>
    </citation>
    <scope>NUCLEOTIDE SEQUENCE [LARGE SCALE GENOMIC DNA]</scope>
    <source>
        <strain evidence="4 5">CGMCC 1.12700</strain>
    </source>
</reference>
<dbReference type="Gene3D" id="3.40.50.2300">
    <property type="match status" value="1"/>
</dbReference>
<dbReference type="Proteomes" id="UP000240572">
    <property type="component" value="Unassembled WGS sequence"/>
</dbReference>
<dbReference type="InterPro" id="IPR001789">
    <property type="entry name" value="Sig_transdc_resp-reg_receiver"/>
</dbReference>
<dbReference type="PROSITE" id="PS50110">
    <property type="entry name" value="RESPONSE_REGULATORY"/>
    <property type="match status" value="1"/>
</dbReference>
<dbReference type="GO" id="GO:0000156">
    <property type="term" value="F:phosphorelay response regulator activity"/>
    <property type="evidence" value="ECO:0007669"/>
    <property type="project" value="InterPro"/>
</dbReference>
<evidence type="ECO:0000313" key="4">
    <source>
        <dbReference type="EMBL" id="PSK93979.1"/>
    </source>
</evidence>
<sequence>METLNLLLVDDEQEACMNLKHILLDYIDKDINILDVAHSTKDAEEKIARLKPNAVFLDIAMPNENAFQFLERISPINFEIVFVTAYDEYAVRAFKLNAVDYVLKPIHIEDLRNAVEKLKEKVFYRNIVNNVPVYNELSLQIGQKKKQSQIILKDNHIMEAVPFKHIHYIKAMGSYSMIYYFKNREEKTFLMSRPISEYEDLLPKDSFFRIHRSYLLNCNCIRKIVKEEIPSVILQDNTHLPIGRRRFSALMSFLENFNLSDA</sequence>
<dbReference type="EMBL" id="PYGD01000001">
    <property type="protein sequence ID" value="PSK93979.1"/>
    <property type="molecule type" value="Genomic_DNA"/>
</dbReference>
<dbReference type="PROSITE" id="PS50930">
    <property type="entry name" value="HTH_LYTTR"/>
    <property type="match status" value="1"/>
</dbReference>
<dbReference type="Gene3D" id="2.40.50.1020">
    <property type="entry name" value="LytTr DNA-binding domain"/>
    <property type="match status" value="1"/>
</dbReference>
<accession>A0A2P8D9S7</accession>
<evidence type="ECO:0000259" key="3">
    <source>
        <dbReference type="PROSITE" id="PS50930"/>
    </source>
</evidence>
<keyword evidence="5" id="KW-1185">Reference proteome</keyword>
<name>A0A2P8D9S7_9BACT</name>
<dbReference type="SMART" id="SM00448">
    <property type="entry name" value="REC"/>
    <property type="match status" value="1"/>
</dbReference>
<dbReference type="SUPFAM" id="SSF52172">
    <property type="entry name" value="CheY-like"/>
    <property type="match status" value="1"/>
</dbReference>
<organism evidence="4 5">
    <name type="scientific">Taibaiella chishuiensis</name>
    <dbReference type="NCBI Taxonomy" id="1434707"/>
    <lineage>
        <taxon>Bacteria</taxon>
        <taxon>Pseudomonadati</taxon>
        <taxon>Bacteroidota</taxon>
        <taxon>Chitinophagia</taxon>
        <taxon>Chitinophagales</taxon>
        <taxon>Chitinophagaceae</taxon>
        <taxon>Taibaiella</taxon>
    </lineage>
</organism>
<dbReference type="SMART" id="SM00850">
    <property type="entry name" value="LytTR"/>
    <property type="match status" value="1"/>
</dbReference>
<dbReference type="RefSeq" id="WP_106520719.1">
    <property type="nucleotide sequence ID" value="NZ_PYGD01000001.1"/>
</dbReference>
<dbReference type="PANTHER" id="PTHR37299">
    <property type="entry name" value="TRANSCRIPTIONAL REGULATOR-RELATED"/>
    <property type="match status" value="1"/>
</dbReference>
<protein>
    <submittedName>
        <fullName evidence="4">LytTR family two component transcriptional regulator</fullName>
    </submittedName>
</protein>
<keyword evidence="1" id="KW-0597">Phosphoprotein</keyword>
<comment type="caution">
    <text evidence="4">The sequence shown here is derived from an EMBL/GenBank/DDBJ whole genome shotgun (WGS) entry which is preliminary data.</text>
</comment>
<proteinExistence type="predicted"/>
<dbReference type="Pfam" id="PF04397">
    <property type="entry name" value="LytTR"/>
    <property type="match status" value="1"/>
</dbReference>
<dbReference type="OrthoDB" id="2168082at2"/>
<feature type="modified residue" description="4-aspartylphosphate" evidence="1">
    <location>
        <position position="58"/>
    </location>
</feature>
<evidence type="ECO:0000256" key="1">
    <source>
        <dbReference type="PROSITE-ProRule" id="PRU00169"/>
    </source>
</evidence>
<dbReference type="InterPro" id="IPR007492">
    <property type="entry name" value="LytTR_DNA-bd_dom"/>
</dbReference>
<dbReference type="InterPro" id="IPR046947">
    <property type="entry name" value="LytR-like"/>
</dbReference>
<dbReference type="PANTHER" id="PTHR37299:SF1">
    <property type="entry name" value="STAGE 0 SPORULATION PROTEIN A HOMOLOG"/>
    <property type="match status" value="1"/>
</dbReference>
<feature type="domain" description="HTH LytTR-type" evidence="3">
    <location>
        <begin position="150"/>
        <end position="256"/>
    </location>
</feature>
<feature type="domain" description="Response regulatory" evidence="2">
    <location>
        <begin position="5"/>
        <end position="119"/>
    </location>
</feature>
<evidence type="ECO:0000259" key="2">
    <source>
        <dbReference type="PROSITE" id="PS50110"/>
    </source>
</evidence>
<dbReference type="AlphaFoldDB" id="A0A2P8D9S7"/>
<dbReference type="GO" id="GO:0003677">
    <property type="term" value="F:DNA binding"/>
    <property type="evidence" value="ECO:0007669"/>
    <property type="project" value="InterPro"/>
</dbReference>
<gene>
    <name evidence="4" type="ORF">B0I18_101128</name>
</gene>